<dbReference type="Gene3D" id="2.60.200.30">
    <property type="entry name" value="Probable inorganic polyphosphate/atp-NAD kinase, domain 2"/>
    <property type="match status" value="1"/>
</dbReference>
<comment type="cofactor">
    <cofactor evidence="6">
        <name>a divalent metal cation</name>
        <dbReference type="ChEBI" id="CHEBI:60240"/>
    </cofactor>
</comment>
<dbReference type="PANTHER" id="PTHR20275:SF0">
    <property type="entry name" value="NAD KINASE"/>
    <property type="match status" value="1"/>
</dbReference>
<evidence type="ECO:0000256" key="4">
    <source>
        <dbReference type="ARBA" id="ARBA00023027"/>
    </source>
</evidence>
<keyword evidence="2 6" id="KW-0418">Kinase</keyword>
<evidence type="ECO:0000313" key="7">
    <source>
        <dbReference type="EMBL" id="TQS40497.1"/>
    </source>
</evidence>
<dbReference type="InParanoid" id="A0A545AGQ3"/>
<feature type="binding site" evidence="6">
    <location>
        <begin position="70"/>
        <end position="71"/>
    </location>
    <ligand>
        <name>NAD(+)</name>
        <dbReference type="ChEBI" id="CHEBI:57540"/>
    </ligand>
</feature>
<comment type="caution">
    <text evidence="6">Lacks conserved residue(s) required for the propagation of feature annotation.</text>
</comment>
<keyword evidence="3 6" id="KW-0521">NADP</keyword>
<dbReference type="HAMAP" id="MF_00361">
    <property type="entry name" value="NAD_kinase"/>
    <property type="match status" value="1"/>
</dbReference>
<keyword evidence="1 6" id="KW-0808">Transferase</keyword>
<dbReference type="PANTHER" id="PTHR20275">
    <property type="entry name" value="NAD KINASE"/>
    <property type="match status" value="1"/>
</dbReference>
<comment type="subcellular location">
    <subcellularLocation>
        <location evidence="6">Cytoplasm</location>
    </subcellularLocation>
</comment>
<dbReference type="AlphaFoldDB" id="A0A545AGQ3"/>
<dbReference type="EC" id="2.7.1.23" evidence="6"/>
<keyword evidence="4 6" id="KW-0520">NAD</keyword>
<evidence type="ECO:0000313" key="8">
    <source>
        <dbReference type="Proteomes" id="UP000317982"/>
    </source>
</evidence>
<dbReference type="InterPro" id="IPR016064">
    <property type="entry name" value="NAD/diacylglycerol_kinase_sf"/>
</dbReference>
<dbReference type="SUPFAM" id="SSF111331">
    <property type="entry name" value="NAD kinase/diacylglycerol kinase-like"/>
    <property type="match status" value="1"/>
</dbReference>
<evidence type="ECO:0000256" key="5">
    <source>
        <dbReference type="ARBA" id="ARBA00047925"/>
    </source>
</evidence>
<keyword evidence="8" id="KW-1185">Reference proteome</keyword>
<proteinExistence type="inferred from homology"/>
<dbReference type="InterPro" id="IPR017437">
    <property type="entry name" value="ATP-NAD_kinase_PpnK-typ_C"/>
</dbReference>
<evidence type="ECO:0000256" key="2">
    <source>
        <dbReference type="ARBA" id="ARBA00022777"/>
    </source>
</evidence>
<evidence type="ECO:0000256" key="3">
    <source>
        <dbReference type="ARBA" id="ARBA00022857"/>
    </source>
</evidence>
<name>A0A545AGQ3_9ACTN</name>
<keyword evidence="6" id="KW-0067">ATP-binding</keyword>
<keyword evidence="6" id="KW-0963">Cytoplasm</keyword>
<comment type="similarity">
    <text evidence="6">Belongs to the NAD kinase family.</text>
</comment>
<dbReference type="Pfam" id="PF01513">
    <property type="entry name" value="NAD_kinase"/>
    <property type="match status" value="1"/>
</dbReference>
<accession>A0A545AGQ3</accession>
<feature type="binding site" evidence="6">
    <location>
        <begin position="188"/>
        <end position="193"/>
    </location>
    <ligand>
        <name>NAD(+)</name>
        <dbReference type="ChEBI" id="CHEBI:57540"/>
    </ligand>
</feature>
<dbReference type="RefSeq" id="WP_142709129.1">
    <property type="nucleotide sequence ID" value="NZ_VIRS01000040.1"/>
</dbReference>
<dbReference type="Proteomes" id="UP000317982">
    <property type="component" value="Unassembled WGS sequence"/>
</dbReference>
<comment type="function">
    <text evidence="6">Involved in the regulation of the intracellular balance of NAD and NADP, and is a key enzyme in the biosynthesis of NADP. Catalyzes specifically the phosphorylation on 2'-hydroxyl of the adenosine moiety of NAD to yield NADP.</text>
</comment>
<comment type="caution">
    <text evidence="7">The sequence shown here is derived from an EMBL/GenBank/DDBJ whole genome shotgun (WGS) entry which is preliminary data.</text>
</comment>
<reference evidence="7 8" key="1">
    <citation type="submission" date="2019-07" db="EMBL/GenBank/DDBJ databases">
        <title>Cryptosporangium phraense sp. nov., isolated from plant litter.</title>
        <authorList>
            <person name="Suriyachadkun C."/>
        </authorList>
    </citation>
    <scope>NUCLEOTIDE SEQUENCE [LARGE SCALE GENOMIC DNA]</scope>
    <source>
        <strain evidence="7 8">A-T 5661</strain>
    </source>
</reference>
<dbReference type="Gene3D" id="3.40.50.10330">
    <property type="entry name" value="Probable inorganic polyphosphate/atp-NAD kinase, domain 1"/>
    <property type="match status" value="1"/>
</dbReference>
<keyword evidence="6" id="KW-0547">Nucleotide-binding</keyword>
<feature type="active site" description="Proton acceptor" evidence="6">
    <location>
        <position position="70"/>
    </location>
</feature>
<dbReference type="GO" id="GO:0051287">
    <property type="term" value="F:NAD binding"/>
    <property type="evidence" value="ECO:0007669"/>
    <property type="project" value="UniProtKB-ARBA"/>
</dbReference>
<dbReference type="GO" id="GO:0019674">
    <property type="term" value="P:NAD+ metabolic process"/>
    <property type="evidence" value="ECO:0007669"/>
    <property type="project" value="InterPro"/>
</dbReference>
<dbReference type="GO" id="GO:0003951">
    <property type="term" value="F:NAD+ kinase activity"/>
    <property type="evidence" value="ECO:0007669"/>
    <property type="project" value="UniProtKB-UniRule"/>
</dbReference>
<evidence type="ECO:0000256" key="1">
    <source>
        <dbReference type="ARBA" id="ARBA00022679"/>
    </source>
</evidence>
<dbReference type="GO" id="GO:0046872">
    <property type="term" value="F:metal ion binding"/>
    <property type="evidence" value="ECO:0007669"/>
    <property type="project" value="UniProtKB-UniRule"/>
</dbReference>
<dbReference type="Pfam" id="PF20143">
    <property type="entry name" value="NAD_kinase_C"/>
    <property type="match status" value="1"/>
</dbReference>
<dbReference type="GO" id="GO:0005524">
    <property type="term" value="F:ATP binding"/>
    <property type="evidence" value="ECO:0007669"/>
    <property type="project" value="UniProtKB-KW"/>
</dbReference>
<dbReference type="EMBL" id="VIRS01000040">
    <property type="protein sequence ID" value="TQS40497.1"/>
    <property type="molecule type" value="Genomic_DNA"/>
</dbReference>
<dbReference type="OrthoDB" id="9774737at2"/>
<gene>
    <name evidence="6" type="primary">nadK</name>
    <name evidence="7" type="ORF">FL583_34735</name>
</gene>
<dbReference type="GO" id="GO:0005737">
    <property type="term" value="C:cytoplasm"/>
    <property type="evidence" value="ECO:0007669"/>
    <property type="project" value="UniProtKB-SubCell"/>
</dbReference>
<dbReference type="InterPro" id="IPR017438">
    <property type="entry name" value="ATP-NAD_kinase_N"/>
</dbReference>
<evidence type="ECO:0000256" key="6">
    <source>
        <dbReference type="HAMAP-Rule" id="MF_00361"/>
    </source>
</evidence>
<feature type="binding site" evidence="6">
    <location>
        <position position="212"/>
    </location>
    <ligand>
        <name>NAD(+)</name>
        <dbReference type="ChEBI" id="CHEBI:57540"/>
    </ligand>
</feature>
<protein>
    <recommendedName>
        <fullName evidence="6">NAD kinase</fullName>
        <ecNumber evidence="6">2.7.1.23</ecNumber>
    </recommendedName>
    <alternativeName>
        <fullName evidence="6">ATP-dependent NAD kinase</fullName>
    </alternativeName>
</protein>
<feature type="binding site" evidence="6">
    <location>
        <begin position="147"/>
        <end position="148"/>
    </location>
    <ligand>
        <name>NAD(+)</name>
        <dbReference type="ChEBI" id="CHEBI:57540"/>
    </ligand>
</feature>
<dbReference type="InterPro" id="IPR002504">
    <property type="entry name" value="NADK"/>
</dbReference>
<organism evidence="7 8">
    <name type="scientific">Cryptosporangium phraense</name>
    <dbReference type="NCBI Taxonomy" id="2593070"/>
    <lineage>
        <taxon>Bacteria</taxon>
        <taxon>Bacillati</taxon>
        <taxon>Actinomycetota</taxon>
        <taxon>Actinomycetes</taxon>
        <taxon>Cryptosporangiales</taxon>
        <taxon>Cryptosporangiaceae</taxon>
        <taxon>Cryptosporangium</taxon>
    </lineage>
</organism>
<comment type="catalytic activity">
    <reaction evidence="5 6">
        <text>NAD(+) + ATP = ADP + NADP(+) + H(+)</text>
        <dbReference type="Rhea" id="RHEA:18629"/>
        <dbReference type="ChEBI" id="CHEBI:15378"/>
        <dbReference type="ChEBI" id="CHEBI:30616"/>
        <dbReference type="ChEBI" id="CHEBI:57540"/>
        <dbReference type="ChEBI" id="CHEBI:58349"/>
        <dbReference type="ChEBI" id="CHEBI:456216"/>
        <dbReference type="EC" id="2.7.1.23"/>
    </reaction>
</comment>
<dbReference type="GO" id="GO:0006741">
    <property type="term" value="P:NADP+ biosynthetic process"/>
    <property type="evidence" value="ECO:0007669"/>
    <property type="project" value="UniProtKB-UniRule"/>
</dbReference>
<sequence length="294" mass="30583">MGTLHKVGLVLHPARDSKQAIDTILDWARGRGVEVLGLKDEVQRIDCEAVPVDASELAASCDLVISLGGDGTMLRAMRMMQGQRGAILPVNLGRLGFLAEVDVPDLGEALAQIDLGQYRVEPRSAVTATVPAWGAGPDTASRLLAFNDIALVRTPGHGLASVELSVAGQPFLRYAADAVVVATATGSTAYSFSAGGPIISPTVKGLVVTPAAPHSTFNRSVVLDCSEVLELTVEEGSGALAVEVDGAVGGTAEPGTTIELRTDPDAARVVRLGEATFYQRVRRKLGIVDGASYS</sequence>
<feature type="binding site" evidence="6">
    <location>
        <position position="75"/>
    </location>
    <ligand>
        <name>NAD(+)</name>
        <dbReference type="ChEBI" id="CHEBI:57540"/>
    </ligand>
</feature>
<feature type="binding site" evidence="6">
    <location>
        <position position="177"/>
    </location>
    <ligand>
        <name>NAD(+)</name>
        <dbReference type="ChEBI" id="CHEBI:57540"/>
    </ligand>
</feature>